<organism evidence="1">
    <name type="scientific">Aegilops tauschii</name>
    <name type="common">Tausch's goatgrass</name>
    <name type="synonym">Aegilops squarrosa</name>
    <dbReference type="NCBI Taxonomy" id="37682"/>
    <lineage>
        <taxon>Eukaryota</taxon>
        <taxon>Viridiplantae</taxon>
        <taxon>Streptophyta</taxon>
        <taxon>Embryophyta</taxon>
        <taxon>Tracheophyta</taxon>
        <taxon>Spermatophyta</taxon>
        <taxon>Magnoliopsida</taxon>
        <taxon>Liliopsida</taxon>
        <taxon>Poales</taxon>
        <taxon>Poaceae</taxon>
        <taxon>BOP clade</taxon>
        <taxon>Pooideae</taxon>
        <taxon>Triticodae</taxon>
        <taxon>Triticeae</taxon>
        <taxon>Triticinae</taxon>
        <taxon>Aegilops</taxon>
    </lineage>
</organism>
<evidence type="ECO:0000313" key="1">
    <source>
        <dbReference type="EnsemblPlants" id="EMT22210"/>
    </source>
</evidence>
<protein>
    <submittedName>
        <fullName evidence="1">Uncharacterized protein</fullName>
    </submittedName>
</protein>
<dbReference type="EnsemblPlants" id="EMT22210">
    <property type="protein sequence ID" value="EMT22210"/>
    <property type="gene ID" value="F775_24132"/>
</dbReference>
<proteinExistence type="predicted"/>
<name>M8BBH4_AEGTA</name>
<sequence>MPSAASPHPVTRAQDEPGGALRRSGGARSKYRLVQALVDERDGSIYGAVLEWDRQAALSDYIPFRARLAILDDARPGAAAR</sequence>
<reference evidence="1" key="1">
    <citation type="submission" date="2015-06" db="UniProtKB">
        <authorList>
            <consortium name="EnsemblPlants"/>
        </authorList>
    </citation>
    <scope>IDENTIFICATION</scope>
</reference>
<accession>M8BBH4</accession>
<dbReference type="AlphaFoldDB" id="M8BBH4"/>